<sequence length="126" mass="14024">MQDMPIHARDATFFAQDWPRSVASYQFFIDRKHRDARICFASGAGRQANCDGAAPAAQSCDAPRFRTEKLYAGMRACGRRRLCRTNNPHRQMHGGTGVPGAHMCCGNKKAPIPCVSRNRRRDASLS</sequence>
<proteinExistence type="predicted"/>
<dbReference type="Proteomes" id="UP000019143">
    <property type="component" value="Unassembled WGS sequence"/>
</dbReference>
<name>W4S5L2_9XANT</name>
<protein>
    <submittedName>
        <fullName evidence="1">Uncharacterized protein</fullName>
    </submittedName>
</protein>
<dbReference type="EMBL" id="BAVB01000314">
    <property type="protein sequence ID" value="GAE51667.1"/>
    <property type="molecule type" value="Genomic_DNA"/>
</dbReference>
<evidence type="ECO:0000313" key="2">
    <source>
        <dbReference type="Proteomes" id="UP000019143"/>
    </source>
</evidence>
<evidence type="ECO:0000313" key="1">
    <source>
        <dbReference type="EMBL" id="GAE51667.1"/>
    </source>
</evidence>
<gene>
    <name evidence="1" type="ORF">XPU_3199</name>
</gene>
<accession>W4S5L2</accession>
<organism evidence="1 2">
    <name type="scientific">Xanthomonas arboricola pv. pruni str. MAFF 311562</name>
    <dbReference type="NCBI Taxonomy" id="1414836"/>
    <lineage>
        <taxon>Bacteria</taxon>
        <taxon>Pseudomonadati</taxon>
        <taxon>Pseudomonadota</taxon>
        <taxon>Gammaproteobacteria</taxon>
        <taxon>Lysobacterales</taxon>
        <taxon>Lysobacteraceae</taxon>
        <taxon>Xanthomonas</taxon>
    </lineage>
</organism>
<reference evidence="1 2" key="1">
    <citation type="submission" date="2014-01" db="EMBL/GenBank/DDBJ databases">
        <title>Genome sequence and analysis of Xanthomonas arboricola pv. pruni.</title>
        <authorList>
            <person name="Fujikawa T."/>
            <person name="Nakazono-Nagaoka E."/>
        </authorList>
    </citation>
    <scope>NUCLEOTIDE SEQUENCE [LARGE SCALE GENOMIC DNA]</scope>
    <source>
        <strain evidence="2">MAFF 311562</strain>
    </source>
</reference>
<dbReference type="AlphaFoldDB" id="W4S5L2"/>
<comment type="caution">
    <text evidence="1">The sequence shown here is derived from an EMBL/GenBank/DDBJ whole genome shotgun (WGS) entry which is preliminary data.</text>
</comment>